<organism evidence="2">
    <name type="scientific">Eutreptiella gymnastica</name>
    <dbReference type="NCBI Taxonomy" id="73025"/>
    <lineage>
        <taxon>Eukaryota</taxon>
        <taxon>Discoba</taxon>
        <taxon>Euglenozoa</taxon>
        <taxon>Euglenida</taxon>
        <taxon>Spirocuta</taxon>
        <taxon>Euglenophyceae</taxon>
        <taxon>Eutreptiales</taxon>
        <taxon>Eutreptiaceae</taxon>
        <taxon>Eutreptiella</taxon>
    </lineage>
</organism>
<accession>A0A7S1HU23</accession>
<dbReference type="EMBL" id="HBGA01006405">
    <property type="protein sequence ID" value="CAD8991231.1"/>
    <property type="molecule type" value="Transcribed_RNA"/>
</dbReference>
<feature type="domain" description="Amine oxidase" evidence="1">
    <location>
        <begin position="4"/>
        <end position="107"/>
    </location>
</feature>
<sequence>MCLPGREGWQAANKTPSEICAWVLPMLREAFEDVPPPLSVVVTRWEEHPHFKGAYSFFALGTSTFDIDVLSKPVKRSLLFAGEAASLEYQGSLHGAYLSGLKAATDVVDMWMT</sequence>
<evidence type="ECO:0000313" key="2">
    <source>
        <dbReference type="EMBL" id="CAD8991231.1"/>
    </source>
</evidence>
<gene>
    <name evidence="2" type="ORF">EGYM00392_LOCUS2274</name>
</gene>
<dbReference type="Gene3D" id="3.90.660.10">
    <property type="match status" value="1"/>
</dbReference>
<dbReference type="InterPro" id="IPR050281">
    <property type="entry name" value="Flavin_monoamine_oxidase"/>
</dbReference>
<dbReference type="InterPro" id="IPR002937">
    <property type="entry name" value="Amino_oxidase"/>
</dbReference>
<reference evidence="2" key="1">
    <citation type="submission" date="2021-01" db="EMBL/GenBank/DDBJ databases">
        <authorList>
            <person name="Corre E."/>
            <person name="Pelletier E."/>
            <person name="Niang G."/>
            <person name="Scheremetjew M."/>
            <person name="Finn R."/>
            <person name="Kale V."/>
            <person name="Holt S."/>
            <person name="Cochrane G."/>
            <person name="Meng A."/>
            <person name="Brown T."/>
            <person name="Cohen L."/>
        </authorList>
    </citation>
    <scope>NUCLEOTIDE SEQUENCE</scope>
    <source>
        <strain evidence="2">NIES-381</strain>
    </source>
</reference>
<dbReference type="GO" id="GO:0016491">
    <property type="term" value="F:oxidoreductase activity"/>
    <property type="evidence" value="ECO:0007669"/>
    <property type="project" value="InterPro"/>
</dbReference>
<dbReference type="AlphaFoldDB" id="A0A7S1HU23"/>
<evidence type="ECO:0000259" key="1">
    <source>
        <dbReference type="Pfam" id="PF01593"/>
    </source>
</evidence>
<dbReference type="SUPFAM" id="SSF54373">
    <property type="entry name" value="FAD-linked reductases, C-terminal domain"/>
    <property type="match status" value="1"/>
</dbReference>
<dbReference type="PANTHER" id="PTHR10742">
    <property type="entry name" value="FLAVIN MONOAMINE OXIDASE"/>
    <property type="match status" value="1"/>
</dbReference>
<protein>
    <recommendedName>
        <fullName evidence="1">Amine oxidase domain-containing protein</fullName>
    </recommendedName>
</protein>
<dbReference type="Gene3D" id="3.50.50.60">
    <property type="entry name" value="FAD/NAD(P)-binding domain"/>
    <property type="match status" value="1"/>
</dbReference>
<dbReference type="PANTHER" id="PTHR10742:SF410">
    <property type="entry name" value="LYSINE-SPECIFIC HISTONE DEMETHYLASE 2"/>
    <property type="match status" value="1"/>
</dbReference>
<proteinExistence type="predicted"/>
<name>A0A7S1HU23_9EUGL</name>
<dbReference type="InterPro" id="IPR036188">
    <property type="entry name" value="FAD/NAD-bd_sf"/>
</dbReference>
<dbReference type="Pfam" id="PF01593">
    <property type="entry name" value="Amino_oxidase"/>
    <property type="match status" value="1"/>
</dbReference>